<evidence type="ECO:0000313" key="2">
    <source>
        <dbReference type="Proteomes" id="UP000176005"/>
    </source>
</evidence>
<evidence type="ECO:0008006" key="3">
    <source>
        <dbReference type="Google" id="ProtNLM"/>
    </source>
</evidence>
<evidence type="ECO:0000313" key="1">
    <source>
        <dbReference type="EMBL" id="OEV12582.1"/>
    </source>
</evidence>
<sequence>MPQITYDEARDLVRAQLEPGWTPGTFCLDDRKIVENDTMFVFAVGAREHLVDGDISYAVAGSVPVVYKETGELALLPSVDVGTDPTVTQRPNPDPTLR</sequence>
<dbReference type="AlphaFoldDB" id="A0A1E7L8N7"/>
<accession>A0A1E7L8N7</accession>
<name>A0A1E7L8N7_9ACTN</name>
<organism evidence="1 2">
    <name type="scientific">Streptomyces nanshensis</name>
    <dbReference type="NCBI Taxonomy" id="518642"/>
    <lineage>
        <taxon>Bacteria</taxon>
        <taxon>Bacillati</taxon>
        <taxon>Actinomycetota</taxon>
        <taxon>Actinomycetes</taxon>
        <taxon>Kitasatosporales</taxon>
        <taxon>Streptomycetaceae</taxon>
        <taxon>Streptomyces</taxon>
    </lineage>
</organism>
<proteinExistence type="predicted"/>
<dbReference type="RefSeq" id="WP_070015996.1">
    <property type="nucleotide sequence ID" value="NZ_LJGW01000130.1"/>
</dbReference>
<dbReference type="EMBL" id="LJGW01000130">
    <property type="protein sequence ID" value="OEV12582.1"/>
    <property type="molecule type" value="Genomic_DNA"/>
</dbReference>
<dbReference type="Proteomes" id="UP000176005">
    <property type="component" value="Unassembled WGS sequence"/>
</dbReference>
<reference evidence="1 2" key="1">
    <citation type="journal article" date="2016" name="Front. Microbiol.">
        <title>Comparative Genomics Analysis of Streptomyces Species Reveals Their Adaptation to the Marine Environment and Their Diversity at the Genomic Level.</title>
        <authorList>
            <person name="Tian X."/>
            <person name="Zhang Z."/>
            <person name="Yang T."/>
            <person name="Chen M."/>
            <person name="Li J."/>
            <person name="Chen F."/>
            <person name="Yang J."/>
            <person name="Li W."/>
            <person name="Zhang B."/>
            <person name="Zhang Z."/>
            <person name="Wu J."/>
            <person name="Zhang C."/>
            <person name="Long L."/>
            <person name="Xiao J."/>
        </authorList>
    </citation>
    <scope>NUCLEOTIDE SEQUENCE [LARGE SCALE GENOMIC DNA]</scope>
    <source>
        <strain evidence="1 2">SCSIO 10429</strain>
    </source>
</reference>
<protein>
    <recommendedName>
        <fullName evidence="3">Immunity protein 35 domain-containing protein</fullName>
    </recommendedName>
</protein>
<keyword evidence="2" id="KW-1185">Reference proteome</keyword>
<gene>
    <name evidence="1" type="ORF">AN218_07615</name>
</gene>
<comment type="caution">
    <text evidence="1">The sequence shown here is derived from an EMBL/GenBank/DDBJ whole genome shotgun (WGS) entry which is preliminary data.</text>
</comment>